<keyword evidence="3" id="KW-1185">Reference proteome</keyword>
<keyword evidence="1" id="KW-0812">Transmembrane</keyword>
<accession>A0A3N4L668</accession>
<dbReference type="EMBL" id="ML121711">
    <property type="protein sequence ID" value="RPB18066.1"/>
    <property type="molecule type" value="Genomic_DNA"/>
</dbReference>
<gene>
    <name evidence="2" type="ORF">L211DRAFT_231321</name>
</gene>
<dbReference type="AlphaFoldDB" id="A0A3N4L668"/>
<dbReference type="InParanoid" id="A0A3N4L668"/>
<organism evidence="2 3">
    <name type="scientific">Terfezia boudieri ATCC MYA-4762</name>
    <dbReference type="NCBI Taxonomy" id="1051890"/>
    <lineage>
        <taxon>Eukaryota</taxon>
        <taxon>Fungi</taxon>
        <taxon>Dikarya</taxon>
        <taxon>Ascomycota</taxon>
        <taxon>Pezizomycotina</taxon>
        <taxon>Pezizomycetes</taxon>
        <taxon>Pezizales</taxon>
        <taxon>Pezizaceae</taxon>
        <taxon>Terfezia</taxon>
    </lineage>
</organism>
<proteinExistence type="predicted"/>
<name>A0A3N4L668_9PEZI</name>
<sequence length="67" mass="7474">MLKLSQQVSQAAISKRLADSAPFISASRNVRSLSLLKAIQLVSVILRLLPEFYVILFISLISLFKRA</sequence>
<feature type="transmembrane region" description="Helical" evidence="1">
    <location>
        <begin position="38"/>
        <end position="64"/>
    </location>
</feature>
<keyword evidence="1" id="KW-0472">Membrane</keyword>
<keyword evidence="1" id="KW-1133">Transmembrane helix</keyword>
<dbReference type="Proteomes" id="UP000267821">
    <property type="component" value="Unassembled WGS sequence"/>
</dbReference>
<reference evidence="2 3" key="1">
    <citation type="journal article" date="2018" name="Nat. Ecol. Evol.">
        <title>Pezizomycetes genomes reveal the molecular basis of ectomycorrhizal truffle lifestyle.</title>
        <authorList>
            <person name="Murat C."/>
            <person name="Payen T."/>
            <person name="Noel B."/>
            <person name="Kuo A."/>
            <person name="Morin E."/>
            <person name="Chen J."/>
            <person name="Kohler A."/>
            <person name="Krizsan K."/>
            <person name="Balestrini R."/>
            <person name="Da Silva C."/>
            <person name="Montanini B."/>
            <person name="Hainaut M."/>
            <person name="Levati E."/>
            <person name="Barry K.W."/>
            <person name="Belfiori B."/>
            <person name="Cichocki N."/>
            <person name="Clum A."/>
            <person name="Dockter R.B."/>
            <person name="Fauchery L."/>
            <person name="Guy J."/>
            <person name="Iotti M."/>
            <person name="Le Tacon F."/>
            <person name="Lindquist E.A."/>
            <person name="Lipzen A."/>
            <person name="Malagnac F."/>
            <person name="Mello A."/>
            <person name="Molinier V."/>
            <person name="Miyauchi S."/>
            <person name="Poulain J."/>
            <person name="Riccioni C."/>
            <person name="Rubini A."/>
            <person name="Sitrit Y."/>
            <person name="Splivallo R."/>
            <person name="Traeger S."/>
            <person name="Wang M."/>
            <person name="Zifcakova L."/>
            <person name="Wipf D."/>
            <person name="Zambonelli A."/>
            <person name="Paolocci F."/>
            <person name="Nowrousian M."/>
            <person name="Ottonello S."/>
            <person name="Baldrian P."/>
            <person name="Spatafora J.W."/>
            <person name="Henrissat B."/>
            <person name="Nagy L.G."/>
            <person name="Aury J.M."/>
            <person name="Wincker P."/>
            <person name="Grigoriev I.V."/>
            <person name="Bonfante P."/>
            <person name="Martin F.M."/>
        </authorList>
    </citation>
    <scope>NUCLEOTIDE SEQUENCE [LARGE SCALE GENOMIC DNA]</scope>
    <source>
        <strain evidence="2 3">ATCC MYA-4762</strain>
    </source>
</reference>
<evidence type="ECO:0000313" key="3">
    <source>
        <dbReference type="Proteomes" id="UP000267821"/>
    </source>
</evidence>
<evidence type="ECO:0000313" key="2">
    <source>
        <dbReference type="EMBL" id="RPB18066.1"/>
    </source>
</evidence>
<evidence type="ECO:0000256" key="1">
    <source>
        <dbReference type="SAM" id="Phobius"/>
    </source>
</evidence>
<protein>
    <submittedName>
        <fullName evidence="2">Uncharacterized protein</fullName>
    </submittedName>
</protein>